<proteinExistence type="predicted"/>
<feature type="domain" description="GAG-pre-integrase" evidence="4">
    <location>
        <begin position="718"/>
        <end position="791"/>
    </location>
</feature>
<dbReference type="Pfam" id="PF22936">
    <property type="entry name" value="Pol_BBD"/>
    <property type="match status" value="1"/>
</dbReference>
<dbReference type="Pfam" id="PF07727">
    <property type="entry name" value="RVT_2"/>
    <property type="match status" value="2"/>
</dbReference>
<dbReference type="Proteomes" id="UP001151760">
    <property type="component" value="Unassembled WGS sequence"/>
</dbReference>
<reference evidence="7" key="2">
    <citation type="submission" date="2022-01" db="EMBL/GenBank/DDBJ databases">
        <authorList>
            <person name="Yamashiro T."/>
            <person name="Shiraishi A."/>
            <person name="Satake H."/>
            <person name="Nakayama K."/>
        </authorList>
    </citation>
    <scope>NUCLEOTIDE SEQUENCE</scope>
</reference>
<keyword evidence="1" id="KW-0378">Hydrolase</keyword>
<evidence type="ECO:0000259" key="3">
    <source>
        <dbReference type="Pfam" id="PF07727"/>
    </source>
</evidence>
<feature type="region of interest" description="Disordered" evidence="2">
    <location>
        <begin position="560"/>
        <end position="597"/>
    </location>
</feature>
<organism evidence="7 8">
    <name type="scientific">Tanacetum coccineum</name>
    <dbReference type="NCBI Taxonomy" id="301880"/>
    <lineage>
        <taxon>Eukaryota</taxon>
        <taxon>Viridiplantae</taxon>
        <taxon>Streptophyta</taxon>
        <taxon>Embryophyta</taxon>
        <taxon>Tracheophyta</taxon>
        <taxon>Spermatophyta</taxon>
        <taxon>Magnoliopsida</taxon>
        <taxon>eudicotyledons</taxon>
        <taxon>Gunneridae</taxon>
        <taxon>Pentapetalae</taxon>
        <taxon>asterids</taxon>
        <taxon>campanulids</taxon>
        <taxon>Asterales</taxon>
        <taxon>Asteraceae</taxon>
        <taxon>Asteroideae</taxon>
        <taxon>Anthemideae</taxon>
        <taxon>Anthemidinae</taxon>
        <taxon>Tanacetum</taxon>
    </lineage>
</organism>
<comment type="caution">
    <text evidence="7">The sequence shown here is derived from an EMBL/GenBank/DDBJ whole genome shotgun (WGS) entry which is preliminary data.</text>
</comment>
<evidence type="ECO:0000313" key="7">
    <source>
        <dbReference type="EMBL" id="GJT80142.1"/>
    </source>
</evidence>
<protein>
    <submittedName>
        <fullName evidence="7">Ribonuclease H-like domain-containing protein</fullName>
    </submittedName>
</protein>
<feature type="region of interest" description="Disordered" evidence="2">
    <location>
        <begin position="2090"/>
        <end position="2121"/>
    </location>
</feature>
<dbReference type="Pfam" id="PF25597">
    <property type="entry name" value="SH3_retrovirus"/>
    <property type="match status" value="1"/>
</dbReference>
<feature type="region of interest" description="Disordered" evidence="2">
    <location>
        <begin position="1849"/>
        <end position="1942"/>
    </location>
</feature>
<keyword evidence="1" id="KW-0645">Protease</keyword>
<dbReference type="InterPro" id="IPR025724">
    <property type="entry name" value="GAG-pre-integrase_dom"/>
</dbReference>
<evidence type="ECO:0000256" key="1">
    <source>
        <dbReference type="ARBA" id="ARBA00022750"/>
    </source>
</evidence>
<feature type="compositionally biased region" description="Polar residues" evidence="2">
    <location>
        <begin position="1850"/>
        <end position="1878"/>
    </location>
</feature>
<evidence type="ECO:0000259" key="6">
    <source>
        <dbReference type="Pfam" id="PF25597"/>
    </source>
</evidence>
<dbReference type="InterPro" id="IPR043502">
    <property type="entry name" value="DNA/RNA_pol_sf"/>
</dbReference>
<dbReference type="InterPro" id="IPR057670">
    <property type="entry name" value="SH3_retrovirus"/>
</dbReference>
<dbReference type="EMBL" id="BQNB010018963">
    <property type="protein sequence ID" value="GJT80142.1"/>
    <property type="molecule type" value="Genomic_DNA"/>
</dbReference>
<feature type="compositionally biased region" description="Polar residues" evidence="2">
    <location>
        <begin position="1917"/>
        <end position="1928"/>
    </location>
</feature>
<dbReference type="InterPro" id="IPR054722">
    <property type="entry name" value="PolX-like_BBD"/>
</dbReference>
<evidence type="ECO:0000259" key="4">
    <source>
        <dbReference type="Pfam" id="PF13976"/>
    </source>
</evidence>
<name>A0ABQ5GYS6_9ASTR</name>
<evidence type="ECO:0000259" key="5">
    <source>
        <dbReference type="Pfam" id="PF22936"/>
    </source>
</evidence>
<feature type="compositionally biased region" description="Low complexity" evidence="2">
    <location>
        <begin position="1886"/>
        <end position="1910"/>
    </location>
</feature>
<dbReference type="PANTHER" id="PTHR11439:SF509">
    <property type="entry name" value="RNA-DIRECTED DNA POLYMERASE"/>
    <property type="match status" value="1"/>
</dbReference>
<dbReference type="CDD" id="cd09272">
    <property type="entry name" value="RNase_HI_RT_Ty1"/>
    <property type="match status" value="1"/>
</dbReference>
<dbReference type="PANTHER" id="PTHR11439">
    <property type="entry name" value="GAG-POL-RELATED RETROTRANSPOSON"/>
    <property type="match status" value="1"/>
</dbReference>
<feature type="region of interest" description="Disordered" evidence="2">
    <location>
        <begin position="1020"/>
        <end position="1082"/>
    </location>
</feature>
<feature type="domain" description="Retrovirus-related Pol polyprotein from transposon TNT 1-94-like beta-barrel" evidence="5">
    <location>
        <begin position="642"/>
        <end position="687"/>
    </location>
</feature>
<sequence>MQEELNEFERLEVWELVPRPDKVMVITLKWIYKVKLDELGGILKNKARLVARGYRQEEGIDFEESFALVARLEAIRIFLAFVAHMNMVVYQMDVKTAFLNGNLQEEVYVSQPDSFVDPDNPNHVYKLKKALYGLKQALRTWYDMLSSFLISQDFSKGSVNPTLFIRKEGKELLLVQVYVDDIIFAASTPEIYDLFAKIMCSKFKMSMMGKISFFLGLQIFQNPRGIFINQSKYALESLKKYGFDSCDPMDTPMVEKSKLDEDKEGKAVDPSHYRGMIDTLIYLTANRPDLQFAICMCARYQARPTKKHLHAVKRIFRYLKGTINRGLWYPKDSSIALIAFADADHAGCQDTRRSTSGSMQFLGDRLVSWSSKRQKSAAISSTEAEYIAMSGCCAQILWMRSQLTDYGLTTPEDVAEKPLYDRFVKAVGMHAVPPPITGTFMPPSNNPNLDDTQFIYVTSPQTQRPLALHPVFQVSSPQSPMTMNLSLCPSSVAFPNNVRGLLSKQQVPPMMISSFSFKDNVKPPHRNLYCDFYEKQLELHNKPMWNNVANIPSFVPKAASVPAGSRNRPASVPAGSRNRPTSIPAGRPFSAGWKNNAARPMTRPTSHYFQHFSRPGYYNQMYMDEGRWGTAENPHKNKDLGIVDSGCSRSMTGNKEKLDDFVKIVGGTVTFGGGDGKITGKGTIRTSKLNFENSVLSRKEFNYPENSQVVLRVPRRNNLYCFNLSDIKPERDVTCLLAKASLVESTKWHRRMAHVNFKNMNKLAKHGLVNGLPSKLFTNEHNCVACNKGKQHKASYKAITAVSTISAPLQLLHMDLFGPTSIRSIDHKYYSLVVTDDFSRVLVTKPHNKTPYELVSGKVPNISHLKPFGCLVTILNTSDHLGKFEGKADEGFIVGYAAHSKAYRVYNLSSKKIEETLNLRYLEDKPNVQGLGHEWYFDLDYLTDSLGYTRFKTNQPAGTQDTNIHAGTQDDSDLECDEQVIVVPSFPSNSFSGPKVDEASDMLESTSEFKGLVSSRNRVPAGKIDSDVGVSDSPTKTSTPVFKPVHTDATSLPPGHSLGSSEHSIRYPSPSNLANSMSSSSEMEDIHHLPATGIFSSSSYDDDFGGTITNLAPSVVVDFVPTKRVNTIHPQSQILGDLTSPVQTKGTLQKSKFGESALVSYVHNQQRNNHTDYLHCLFACFLSQLEPSSVAQALNDPAWVEAMQEEMQQFINQKVWQLVPLPDGKFAIGTKWILKNKRDARGIVVRNKARLNFASYMGFMVYQMDVKSAFLYGEIEEEVYVTQPKGFEDPYFPKHVYRVVKALYGLHQAPRVWYARFSTFLLKHNYRRGTIDKTLFIKKNSRDIILVQVYVDDIIFGSTNKAWCDDFEVLMKGEFEMSAMGELTFFLGLQVKQKPEGIFISQDKYVQDMLKKFDMESVRPATTPFEASKPKSKDEPNDAVNVHLYRSMIGSLMYLTASRLDIQFAVSACSRHQVTPLTSNLNAVKKIFKYLKGQPKLGLWYQRDSPFVLEAYSDSDYAGSHGDRKSTTGGSEYVAAANCCGQVLKILTVENVAVYYKAFDGPSMWPSTDDKVKLFGWLSVFSGVARVPTGSYTCSYWYALTINPIIFDSLVKQFWSTATLRSPELGPPAILATIDATPYTITEDSVRGQLQLADDGGIDDLPIADIYSGMDNLGYVTEGKLTFYKNKFSPQWRFLVHTILYCLSSKSGSWDQFGSPIAVALIFFEHGQSSDPDIASFSQVQETNDAHFTSTNVDDAPFTSTNEFPPGSTQTSPAGQTSGVNSLETELKAHKKLFKDVVGKLVKQVKAMEVKLKIKKRKVVVSDSDNEDEGAKDVDLDALHALANAAVTVDSTKSPSGASSNPAACSDVPTSDVPTSDVPTHVPSGVAPTGPSTVSPSSTTVPTSSSIPAAEPIPARSGTTTATPSSPVRDTRKGKGVTVEEPTPTQAKTFKQLEEERIARQMSQDFEMTEDQRKRQQEVLASAANYSDAAWDIILASKMVTLVNSRRKELAEQRAQERRDRPMTLAQLRKYMRNYVKNQGPAVYSTVVAFTRGLKRDGSPMTTAFSKKLKTGDVEVDVKAPSYDVPQEVEVEAPSQDVSREKVDAPSHSQNIPETQVEVPSQEAAVEDVEVSSNIASKAQQTASSLKKVGTKKKLLGRKGVHTSQSTIPIEE</sequence>
<keyword evidence="1" id="KW-0064">Aspartyl protease</keyword>
<evidence type="ECO:0000256" key="2">
    <source>
        <dbReference type="SAM" id="MobiDB-lite"/>
    </source>
</evidence>
<gene>
    <name evidence="7" type="ORF">Tco_1054484</name>
</gene>
<feature type="domain" description="Reverse transcriptase Ty1/copia-type" evidence="3">
    <location>
        <begin position="12"/>
        <end position="254"/>
    </location>
</feature>
<dbReference type="Pfam" id="PF13976">
    <property type="entry name" value="gag_pre-integrs"/>
    <property type="match status" value="1"/>
</dbReference>
<keyword evidence="8" id="KW-1185">Reference proteome</keyword>
<reference evidence="7" key="1">
    <citation type="journal article" date="2022" name="Int. J. Mol. Sci.">
        <title>Draft Genome of Tanacetum Coccineum: Genomic Comparison of Closely Related Tanacetum-Family Plants.</title>
        <authorList>
            <person name="Yamashiro T."/>
            <person name="Shiraishi A."/>
            <person name="Nakayama K."/>
            <person name="Satake H."/>
        </authorList>
    </citation>
    <scope>NUCLEOTIDE SEQUENCE</scope>
</reference>
<dbReference type="InterPro" id="IPR013103">
    <property type="entry name" value="RVT_2"/>
</dbReference>
<feature type="domain" description="Reverse transcriptase Ty1/copia-type" evidence="3">
    <location>
        <begin position="1253"/>
        <end position="1426"/>
    </location>
</feature>
<feature type="compositionally biased region" description="Low complexity" evidence="2">
    <location>
        <begin position="1068"/>
        <end position="1081"/>
    </location>
</feature>
<accession>A0ABQ5GYS6</accession>
<feature type="region of interest" description="Disordered" evidence="2">
    <location>
        <begin position="1749"/>
        <end position="1780"/>
    </location>
</feature>
<dbReference type="SUPFAM" id="SSF56672">
    <property type="entry name" value="DNA/RNA polymerases"/>
    <property type="match status" value="2"/>
</dbReference>
<evidence type="ECO:0000313" key="8">
    <source>
        <dbReference type="Proteomes" id="UP001151760"/>
    </source>
</evidence>
<feature type="domain" description="Retroviral polymerase SH3-like" evidence="6">
    <location>
        <begin position="870"/>
        <end position="925"/>
    </location>
</feature>